<comment type="similarity">
    <text evidence="2 11">Belongs to the class-II aminoacyl-tRNA synthetase family.</text>
</comment>
<comment type="subcellular location">
    <subcellularLocation>
        <location evidence="1 11">Cytoplasm</location>
    </subcellularLocation>
</comment>
<comment type="catalytic activity">
    <reaction evidence="10 11">
        <text>tRNA(Gly) + glycine + ATP = glycyl-tRNA(Gly) + AMP + diphosphate</text>
        <dbReference type="Rhea" id="RHEA:16013"/>
        <dbReference type="Rhea" id="RHEA-COMP:9664"/>
        <dbReference type="Rhea" id="RHEA-COMP:9683"/>
        <dbReference type="ChEBI" id="CHEBI:30616"/>
        <dbReference type="ChEBI" id="CHEBI:33019"/>
        <dbReference type="ChEBI" id="CHEBI:57305"/>
        <dbReference type="ChEBI" id="CHEBI:78442"/>
        <dbReference type="ChEBI" id="CHEBI:78522"/>
        <dbReference type="ChEBI" id="CHEBI:456215"/>
        <dbReference type="EC" id="6.1.1.14"/>
    </reaction>
</comment>
<evidence type="ECO:0000256" key="5">
    <source>
        <dbReference type="ARBA" id="ARBA00022598"/>
    </source>
</evidence>
<name>A0A0D6EWX1_9PROT</name>
<dbReference type="GO" id="GO:0004814">
    <property type="term" value="F:arginine-tRNA ligase activity"/>
    <property type="evidence" value="ECO:0007669"/>
    <property type="project" value="InterPro"/>
</dbReference>
<protein>
    <recommendedName>
        <fullName evidence="11">Glycine--tRNA ligase beta subunit</fullName>
        <ecNumber evidence="11">6.1.1.14</ecNumber>
    </recommendedName>
    <alternativeName>
        <fullName evidence="11">Glycyl-tRNA synthetase beta subunit</fullName>
        <shortName evidence="11">GlyRS</shortName>
    </alternativeName>
</protein>
<dbReference type="EMBL" id="LN827929">
    <property type="protein sequence ID" value="CEZ19976.1"/>
    <property type="molecule type" value="Genomic_DNA"/>
</dbReference>
<dbReference type="KEGG" id="mbat:BN1208_1095"/>
<evidence type="ECO:0000256" key="2">
    <source>
        <dbReference type="ARBA" id="ARBA00008226"/>
    </source>
</evidence>
<evidence type="ECO:0000259" key="12">
    <source>
        <dbReference type="Pfam" id="PF05746"/>
    </source>
</evidence>
<dbReference type="PROSITE" id="PS50861">
    <property type="entry name" value="AA_TRNA_LIGASE_II_GLYAB"/>
    <property type="match status" value="1"/>
</dbReference>
<sequence length="699" mass="78319">MKLDNLLIELLTEELPPKSQKQLGIAFAKNIKEFLTKHHLVNEISEDLIFSTPRRIGLHLKNVKDEADNENVSIKLMPASVGFDASEKPTDALFKKLHVIGLNEKALSGIVKKNENNAEILYINKNVEGAKLKDIIAECISSSLARLPIKKMMSYQLADGWTTVNFVRPAHGLIILHGANIIDANVLGISSNRTTFGHRFESKKEIIEIQHADQYEKQMKAEGAVIVSFDERKALIKNALNEKANHLSNQLTPIDDEDLLDEVTALVEYPNVLAGEFESKFLDVPQECLILSMKANQKYFPLIDKNNKLANQFLIVSNISPKNSDLITQGNEKVIRPRLSDAEFFYSQDKKKPLKEYLSQLAHIVYHNKLGSQAERSKRVKTIASLIVKNLNQSKLLDAVILACDLSKADLSSNMVGEFPELQGIMGRYYALNEKISDEIAFAIEDHYKPRFSGDTLPRSTVGDIVAIADKIETLIGLFSIGEKPTGDKDPFALRRQVIGIIRILTEKNIDLNLNTVISESIQATKLAESKDLNSFIYDRLSNFFKDQGYAALDIEAVLAIESGLINEIPKRLNAIKEFLLLPESEDLASANKRVGNILKKADVKSSLKVNQSLLTDEAEINLYNTLDFVDAESRKEYVGKNYSGSLKLLCKLKNPIDQFFKDVMVNDKDESLKMNRLALLEKLYSAMNLVADLSKLSS</sequence>
<evidence type="ECO:0000256" key="6">
    <source>
        <dbReference type="ARBA" id="ARBA00022741"/>
    </source>
</evidence>
<feature type="domain" description="DALR anticodon binding" evidence="12">
    <location>
        <begin position="591"/>
        <end position="685"/>
    </location>
</feature>
<keyword evidence="8 11" id="KW-0648">Protein biosynthesis</keyword>
<dbReference type="PANTHER" id="PTHR30075">
    <property type="entry name" value="GLYCYL-TRNA SYNTHETASE"/>
    <property type="match status" value="1"/>
</dbReference>
<dbReference type="PANTHER" id="PTHR30075:SF2">
    <property type="entry name" value="GLYCINE--TRNA LIGASE, CHLOROPLASTIC_MITOCHONDRIAL 2"/>
    <property type="match status" value="1"/>
</dbReference>
<dbReference type="OrthoDB" id="9775440at2"/>
<dbReference type="AlphaFoldDB" id="A0A0D6EWX1"/>
<evidence type="ECO:0000256" key="11">
    <source>
        <dbReference type="HAMAP-Rule" id="MF_00255"/>
    </source>
</evidence>
<evidence type="ECO:0000256" key="3">
    <source>
        <dbReference type="ARBA" id="ARBA00011209"/>
    </source>
</evidence>
<dbReference type="Pfam" id="PF02092">
    <property type="entry name" value="tRNA_synt_2f"/>
    <property type="match status" value="1"/>
</dbReference>
<dbReference type="HOGENOM" id="CLU_007220_2_2_4"/>
<accession>A0A0D6EWX1</accession>
<keyword evidence="6 11" id="KW-0547">Nucleotide-binding</keyword>
<dbReference type="InterPro" id="IPR008909">
    <property type="entry name" value="DALR_anticod-bd"/>
</dbReference>
<dbReference type="Pfam" id="PF05746">
    <property type="entry name" value="DALR_1"/>
    <property type="match status" value="1"/>
</dbReference>
<dbReference type="Proteomes" id="UP000064007">
    <property type="component" value="Chromosome 1"/>
</dbReference>
<dbReference type="PRINTS" id="PR01045">
    <property type="entry name" value="TRNASYNTHGB"/>
</dbReference>
<gene>
    <name evidence="11 13" type="primary">glyS</name>
    <name evidence="13" type="ORF">BN1208_1095</name>
</gene>
<dbReference type="GO" id="GO:0006420">
    <property type="term" value="P:arginyl-tRNA aminoacylation"/>
    <property type="evidence" value="ECO:0007669"/>
    <property type="project" value="InterPro"/>
</dbReference>
<organism evidence="13 14">
    <name type="scientific">Candidatus Methylopumilus planktonicus</name>
    <dbReference type="NCBI Taxonomy" id="1581557"/>
    <lineage>
        <taxon>Bacteria</taxon>
        <taxon>Pseudomonadati</taxon>
        <taxon>Pseudomonadota</taxon>
        <taxon>Betaproteobacteria</taxon>
        <taxon>Nitrosomonadales</taxon>
        <taxon>Methylophilaceae</taxon>
        <taxon>Candidatus Methylopumilus</taxon>
    </lineage>
</organism>
<keyword evidence="14" id="KW-1185">Reference proteome</keyword>
<evidence type="ECO:0000256" key="7">
    <source>
        <dbReference type="ARBA" id="ARBA00022840"/>
    </source>
</evidence>
<dbReference type="GO" id="GO:0006426">
    <property type="term" value="P:glycyl-tRNA aminoacylation"/>
    <property type="evidence" value="ECO:0007669"/>
    <property type="project" value="UniProtKB-UniRule"/>
</dbReference>
<dbReference type="EC" id="6.1.1.14" evidence="11"/>
<proteinExistence type="inferred from homology"/>
<evidence type="ECO:0000256" key="1">
    <source>
        <dbReference type="ARBA" id="ARBA00004496"/>
    </source>
</evidence>
<evidence type="ECO:0000313" key="14">
    <source>
        <dbReference type="Proteomes" id="UP000064007"/>
    </source>
</evidence>
<dbReference type="STRING" id="1581557.BN1208_1095"/>
<keyword evidence="9 11" id="KW-0030">Aminoacyl-tRNA synthetase</keyword>
<evidence type="ECO:0000256" key="4">
    <source>
        <dbReference type="ARBA" id="ARBA00022490"/>
    </source>
</evidence>
<keyword evidence="7 11" id="KW-0067">ATP-binding</keyword>
<dbReference type="GO" id="GO:0005524">
    <property type="term" value="F:ATP binding"/>
    <property type="evidence" value="ECO:0007669"/>
    <property type="project" value="UniProtKB-UniRule"/>
</dbReference>
<evidence type="ECO:0000256" key="10">
    <source>
        <dbReference type="ARBA" id="ARBA00047937"/>
    </source>
</evidence>
<dbReference type="GO" id="GO:0004820">
    <property type="term" value="F:glycine-tRNA ligase activity"/>
    <property type="evidence" value="ECO:0007669"/>
    <property type="project" value="UniProtKB-UniRule"/>
</dbReference>
<evidence type="ECO:0000256" key="8">
    <source>
        <dbReference type="ARBA" id="ARBA00022917"/>
    </source>
</evidence>
<dbReference type="NCBIfam" id="TIGR00211">
    <property type="entry name" value="glyS"/>
    <property type="match status" value="1"/>
</dbReference>
<reference evidence="14" key="1">
    <citation type="submission" date="2014-12" db="EMBL/GenBank/DDBJ databases">
        <authorList>
            <person name="Salcher M.M."/>
        </authorList>
    </citation>
    <scope>NUCLEOTIDE SEQUENCE [LARGE SCALE GENOMIC DNA]</scope>
    <source>
        <strain evidence="14">MMS-10A-171</strain>
    </source>
</reference>
<dbReference type="GO" id="GO:0005829">
    <property type="term" value="C:cytosol"/>
    <property type="evidence" value="ECO:0007669"/>
    <property type="project" value="TreeGrafter"/>
</dbReference>
<comment type="subunit">
    <text evidence="3 11">Tetramer of two alpha and two beta subunits.</text>
</comment>
<dbReference type="SUPFAM" id="SSF109604">
    <property type="entry name" value="HD-domain/PDEase-like"/>
    <property type="match status" value="1"/>
</dbReference>
<dbReference type="InterPro" id="IPR015944">
    <property type="entry name" value="Gly-tRNA-synth_bsu"/>
</dbReference>
<keyword evidence="5 11" id="KW-0436">Ligase</keyword>
<dbReference type="InterPro" id="IPR006194">
    <property type="entry name" value="Gly-tRNA-synth_heterodimer"/>
</dbReference>
<evidence type="ECO:0000256" key="9">
    <source>
        <dbReference type="ARBA" id="ARBA00023146"/>
    </source>
</evidence>
<dbReference type="RefSeq" id="WP_046488641.1">
    <property type="nucleotide sequence ID" value="NZ_LN827929.1"/>
</dbReference>
<keyword evidence="4 11" id="KW-0963">Cytoplasm</keyword>
<evidence type="ECO:0000313" key="13">
    <source>
        <dbReference type="EMBL" id="CEZ19976.1"/>
    </source>
</evidence>
<dbReference type="HAMAP" id="MF_00255">
    <property type="entry name" value="Gly_tRNA_synth_beta"/>
    <property type="match status" value="1"/>
</dbReference>